<name>A0ABV9C1I8_9GAMM</name>
<comment type="similarity">
    <text evidence="1">Belongs to the Gfa family.</text>
</comment>
<organism evidence="5 6">
    <name type="scientific">Dyella halodurans</name>
    <dbReference type="NCBI Taxonomy" id="1920171"/>
    <lineage>
        <taxon>Bacteria</taxon>
        <taxon>Pseudomonadati</taxon>
        <taxon>Pseudomonadota</taxon>
        <taxon>Gammaproteobacteria</taxon>
        <taxon>Lysobacterales</taxon>
        <taxon>Rhodanobacteraceae</taxon>
        <taxon>Dyella</taxon>
    </lineage>
</organism>
<gene>
    <name evidence="5" type="ORF">ACFO5W_09430</name>
</gene>
<protein>
    <submittedName>
        <fullName evidence="5">GFA family protein</fullName>
    </submittedName>
</protein>
<dbReference type="Pfam" id="PF04828">
    <property type="entry name" value="GFA"/>
    <property type="match status" value="1"/>
</dbReference>
<evidence type="ECO:0000256" key="1">
    <source>
        <dbReference type="ARBA" id="ARBA00005495"/>
    </source>
</evidence>
<sequence>MAVSGSGWVCSRASEAGMGEVACSSTDTESMLIHGRCHCGNIAFSLVWEPDPAEIPARACDCSFCSKHGGVWTSCPGGALKVVVKEPSCVSRYAFGTRTAVFHTCTRCGVVPVVTSEIDGRLYAVVSVNAFDDVDPSLIRRATGSFEGEDKASRLARRQRNWIADVEFVEAAR</sequence>
<evidence type="ECO:0000256" key="3">
    <source>
        <dbReference type="ARBA" id="ARBA00022833"/>
    </source>
</evidence>
<dbReference type="Gene3D" id="2.170.150.70">
    <property type="match status" value="1"/>
</dbReference>
<keyword evidence="2" id="KW-0479">Metal-binding</keyword>
<proteinExistence type="inferred from homology"/>
<dbReference type="RefSeq" id="WP_266148743.1">
    <property type="nucleotide sequence ID" value="NZ_JAPDPF010000002.1"/>
</dbReference>
<dbReference type="Proteomes" id="UP001595961">
    <property type="component" value="Unassembled WGS sequence"/>
</dbReference>
<dbReference type="PROSITE" id="PS51891">
    <property type="entry name" value="CENP_V_GFA"/>
    <property type="match status" value="1"/>
</dbReference>
<evidence type="ECO:0000259" key="4">
    <source>
        <dbReference type="PROSITE" id="PS51891"/>
    </source>
</evidence>
<keyword evidence="6" id="KW-1185">Reference proteome</keyword>
<dbReference type="InterPro" id="IPR011057">
    <property type="entry name" value="Mss4-like_sf"/>
</dbReference>
<dbReference type="PANTHER" id="PTHR28620">
    <property type="entry name" value="CENTROMERE PROTEIN V"/>
    <property type="match status" value="1"/>
</dbReference>
<dbReference type="PANTHER" id="PTHR28620:SF1">
    <property type="entry name" value="CENP-V_GFA DOMAIN-CONTAINING PROTEIN"/>
    <property type="match status" value="1"/>
</dbReference>
<dbReference type="InterPro" id="IPR006913">
    <property type="entry name" value="CENP-V/GFA"/>
</dbReference>
<feature type="domain" description="CENP-V/GFA" evidence="4">
    <location>
        <begin position="33"/>
        <end position="147"/>
    </location>
</feature>
<dbReference type="SUPFAM" id="SSF51316">
    <property type="entry name" value="Mss4-like"/>
    <property type="match status" value="1"/>
</dbReference>
<evidence type="ECO:0000313" key="6">
    <source>
        <dbReference type="Proteomes" id="UP001595961"/>
    </source>
</evidence>
<dbReference type="EMBL" id="JBHSGA010000017">
    <property type="protein sequence ID" value="MFC4526848.1"/>
    <property type="molecule type" value="Genomic_DNA"/>
</dbReference>
<comment type="caution">
    <text evidence="5">The sequence shown here is derived from an EMBL/GenBank/DDBJ whole genome shotgun (WGS) entry which is preliminary data.</text>
</comment>
<evidence type="ECO:0000313" key="5">
    <source>
        <dbReference type="EMBL" id="MFC4526848.1"/>
    </source>
</evidence>
<reference evidence="6" key="1">
    <citation type="journal article" date="2019" name="Int. J. Syst. Evol. Microbiol.">
        <title>The Global Catalogue of Microorganisms (GCM) 10K type strain sequencing project: providing services to taxonomists for standard genome sequencing and annotation.</title>
        <authorList>
            <consortium name="The Broad Institute Genomics Platform"/>
            <consortium name="The Broad Institute Genome Sequencing Center for Infectious Disease"/>
            <person name="Wu L."/>
            <person name="Ma J."/>
        </authorList>
    </citation>
    <scope>NUCLEOTIDE SEQUENCE [LARGE SCALE GENOMIC DNA]</scope>
    <source>
        <strain evidence="6">CCM 4481</strain>
    </source>
</reference>
<evidence type="ECO:0000256" key="2">
    <source>
        <dbReference type="ARBA" id="ARBA00022723"/>
    </source>
</evidence>
<dbReference type="InterPro" id="IPR052355">
    <property type="entry name" value="CENP-V-like"/>
</dbReference>
<keyword evidence="3" id="KW-0862">Zinc</keyword>
<accession>A0ABV9C1I8</accession>